<dbReference type="InterPro" id="IPR042045">
    <property type="entry name" value="EXOC6/Sec15_C_dom1"/>
</dbReference>
<dbReference type="PANTHER" id="PTHR12702">
    <property type="entry name" value="SEC15"/>
    <property type="match status" value="1"/>
</dbReference>
<evidence type="ECO:0000313" key="6">
    <source>
        <dbReference type="Proteomes" id="UP000271162"/>
    </source>
</evidence>
<dbReference type="GO" id="GO:0016020">
    <property type="term" value="C:membrane"/>
    <property type="evidence" value="ECO:0007669"/>
    <property type="project" value="TreeGrafter"/>
</dbReference>
<evidence type="ECO:0000256" key="1">
    <source>
        <dbReference type="SAM" id="MobiDB-lite"/>
    </source>
</evidence>
<evidence type="ECO:0000313" key="5">
    <source>
        <dbReference type="EMBL" id="VDL78097.1"/>
    </source>
</evidence>
<keyword evidence="2" id="KW-0812">Transmembrane</keyword>
<feature type="transmembrane region" description="Helical" evidence="2">
    <location>
        <begin position="472"/>
        <end position="494"/>
    </location>
</feature>
<name>A0A0N4YD34_NIPBR</name>
<feature type="domain" description="Exocyst complex component EXOC6/Sec15 N-terminal" evidence="4">
    <location>
        <begin position="69"/>
        <end position="236"/>
    </location>
</feature>
<dbReference type="WBParaSite" id="NBR_0001450701-mRNA-1">
    <property type="protein sequence ID" value="NBR_0001450701-mRNA-1"/>
    <property type="gene ID" value="NBR_0001450701"/>
</dbReference>
<gene>
    <name evidence="5" type="ORF">NBR_LOCUS14508</name>
</gene>
<keyword evidence="6" id="KW-1185">Reference proteome</keyword>
<dbReference type="GO" id="GO:0090522">
    <property type="term" value="P:vesicle tethering involved in exocytosis"/>
    <property type="evidence" value="ECO:0007669"/>
    <property type="project" value="InterPro"/>
</dbReference>
<reference evidence="7" key="1">
    <citation type="submission" date="2017-02" db="UniProtKB">
        <authorList>
            <consortium name="WormBaseParasite"/>
        </authorList>
    </citation>
    <scope>IDENTIFICATION</scope>
</reference>
<organism evidence="7">
    <name type="scientific">Nippostrongylus brasiliensis</name>
    <name type="common">Rat hookworm</name>
    <dbReference type="NCBI Taxonomy" id="27835"/>
    <lineage>
        <taxon>Eukaryota</taxon>
        <taxon>Metazoa</taxon>
        <taxon>Ecdysozoa</taxon>
        <taxon>Nematoda</taxon>
        <taxon>Chromadorea</taxon>
        <taxon>Rhabditida</taxon>
        <taxon>Rhabditina</taxon>
        <taxon>Rhabditomorpha</taxon>
        <taxon>Strongyloidea</taxon>
        <taxon>Heligmosomidae</taxon>
        <taxon>Nippostrongylus</taxon>
    </lineage>
</organism>
<dbReference type="EMBL" id="UYSL01021389">
    <property type="protein sequence ID" value="VDL78097.1"/>
    <property type="molecule type" value="Genomic_DNA"/>
</dbReference>
<dbReference type="GO" id="GO:0006893">
    <property type="term" value="P:Golgi to plasma membrane transport"/>
    <property type="evidence" value="ECO:0007669"/>
    <property type="project" value="TreeGrafter"/>
</dbReference>
<evidence type="ECO:0000259" key="4">
    <source>
        <dbReference type="Pfam" id="PF20651"/>
    </source>
</evidence>
<dbReference type="InterPro" id="IPR046361">
    <property type="entry name" value="EXOC6/Sec15_C"/>
</dbReference>
<dbReference type="Gene3D" id="1.10.357.30">
    <property type="entry name" value="Exocyst complex subunit Sec15 C-terminal domain, N-terminal subdomain"/>
    <property type="match status" value="1"/>
</dbReference>
<accession>A0A0N4YD34</accession>
<dbReference type="Proteomes" id="UP000271162">
    <property type="component" value="Unassembled WGS sequence"/>
</dbReference>
<dbReference type="PANTHER" id="PTHR12702:SF0">
    <property type="entry name" value="EXOCYST COMPLEX COMPONENT 6"/>
    <property type="match status" value="1"/>
</dbReference>
<feature type="region of interest" description="Disordered" evidence="1">
    <location>
        <begin position="1"/>
        <end position="25"/>
    </location>
</feature>
<evidence type="ECO:0000259" key="3">
    <source>
        <dbReference type="Pfam" id="PF04091"/>
    </source>
</evidence>
<dbReference type="Pfam" id="PF20651">
    <property type="entry name" value="EXOC6_Sec15_N"/>
    <property type="match status" value="1"/>
</dbReference>
<dbReference type="InterPro" id="IPR048359">
    <property type="entry name" value="EXOC6_Sec15_N"/>
</dbReference>
<dbReference type="InterPro" id="IPR007225">
    <property type="entry name" value="EXOC6/Sec15"/>
</dbReference>
<dbReference type="Pfam" id="PF04091">
    <property type="entry name" value="Sec15_C"/>
    <property type="match status" value="1"/>
</dbReference>
<dbReference type="OMA" id="KKQDFCA"/>
<evidence type="ECO:0000313" key="7">
    <source>
        <dbReference type="WBParaSite" id="NBR_0001450701-mRNA-1"/>
    </source>
</evidence>
<feature type="domain" description="Exocyst complex subunit EXOC6/Sec15 C-terminal" evidence="3">
    <location>
        <begin position="489"/>
        <end position="595"/>
    </location>
</feature>
<dbReference type="AlphaFoldDB" id="A0A0N4YD34"/>
<keyword evidence="2" id="KW-0472">Membrane</keyword>
<dbReference type="STRING" id="27835.A0A0N4YD34"/>
<dbReference type="GO" id="GO:0000145">
    <property type="term" value="C:exocyst"/>
    <property type="evidence" value="ECO:0007669"/>
    <property type="project" value="TreeGrafter"/>
</dbReference>
<evidence type="ECO:0000256" key="2">
    <source>
        <dbReference type="SAM" id="Phobius"/>
    </source>
</evidence>
<sequence>MDGSSVASTKDTAGESSDTASTSYQPFPEMSAEQEFFLYELETTDSGSIGLVLRAIYDCGDVRKFSRALEHRIHQYDKNIQKVCSFHYQGFVDSMKELLLLKERCSDIKHDAAAIDAQIQAASEDLSKKSEEIVKYRKLVKNATTAIDQISVCLPVLENYAKLQELMQLKKYYQALKVLEELEHTHLALVEKYRFTQILGKTMSPVRNEIKAKAYSEFKDFLENVKKVACRIGRHASKCTAEQHSFGVSEMERARRLQQEAKQKCPDVEIAVSADGRLLRKNTSNGAAAVTASDSVDQLIFSKFICSCQLMIYDVIKRQLAISVPKFEDQRIDNERSLTNCIIVYYLQDDEKVSAQDLIDFTPVHRCCQIFNVLGAKEEFDVYYRQQRKDQCDLVIEPPPKMNSLKHYVDYLDEIIGFFVVEDHIIITEPTLVTSSHKDQLWESALKKIIHTMNSRFGGCPDVEMMLRMKKVILLFALTMKSYGYGIAPLYSLLQNFRDQYNEILMTEYCAQFERDLEKDNYAPISVENDEQFRAIIKDFPFYKRSMEQEPFPRKFPYSRFVVSAYLKAKMYLQGCLKFMEHLQLTQSEMDDTVRR</sequence>
<proteinExistence type="predicted"/>
<dbReference type="GO" id="GO:0006886">
    <property type="term" value="P:intracellular protein transport"/>
    <property type="evidence" value="ECO:0007669"/>
    <property type="project" value="InterPro"/>
</dbReference>
<keyword evidence="2" id="KW-1133">Transmembrane helix</keyword>
<reference evidence="5 6" key="2">
    <citation type="submission" date="2018-11" db="EMBL/GenBank/DDBJ databases">
        <authorList>
            <consortium name="Pathogen Informatics"/>
        </authorList>
    </citation>
    <scope>NUCLEOTIDE SEQUENCE [LARGE SCALE GENOMIC DNA]</scope>
</reference>
<protein>
    <submittedName>
        <fullName evidence="7">Exocyst complex component 6 (inferred by orthology to a C. elegans protein)</fullName>
    </submittedName>
</protein>